<dbReference type="Gene3D" id="3.40.50.300">
    <property type="entry name" value="P-loop containing nucleotide triphosphate hydrolases"/>
    <property type="match status" value="1"/>
</dbReference>
<dbReference type="EMBL" id="CP015163">
    <property type="protein sequence ID" value="AXB43649.1"/>
    <property type="molecule type" value="Genomic_DNA"/>
</dbReference>
<evidence type="ECO:0000256" key="2">
    <source>
        <dbReference type="ARBA" id="ARBA00023015"/>
    </source>
</evidence>
<dbReference type="InterPro" id="IPR005158">
    <property type="entry name" value="BTAD"/>
</dbReference>
<sequence>MTVGVRVLGELEVVRDGLLVTPSQPKVRQLLALLAVNWNKVVRTEQLRAELWGANPPPKASTTLQVYVSNIRRMLAGEPRSASGTVVHRPRVGYALNLPEHTLDIARFTELARSGRAELDAGRLEEASAAFRGALEEWRGGPLCDLDPGEVLAPHVARLRQERAAVLEQRIEVDLVLGRHLDLIGELRVLVQEYPTHEGLHAKLMLALHRSGMRSEALSVFQRLRADLIDQLGLEPSASTRRLHQDLLDGEVKPDQPPGTTSIRRAKSWWHPPAQLLPDPVEVIGRGAEAERITAELRAASKLAVVTVAGGPGVGTSTLCAHVANQVRESFPDGQLYADLLAHESPAEVLAGFLRAIRGPDCWLPASEQERADLFRSWTARRRMLVVLDNVTAAQQLNLLLPGGEGSAVLAGCRRRIADPAGLAVALRPLTGEDSLRLLESMIGTQVEREPDAARELAELCGGLPAALIGAATRLALRPHWSISRVVARLRAPGDRLGELTAGRLDLLASVERTSALLDADQADAFQRFAGLFSTAVSVPEFARACLIGERAAESRLEQLVELQLIEVEENRPQPGSGYFTYRMHPLIRLAALAIGERAQEAHDSLRATIR</sequence>
<dbReference type="InterPro" id="IPR027417">
    <property type="entry name" value="P-loop_NTPase"/>
</dbReference>
<evidence type="ECO:0000313" key="7">
    <source>
        <dbReference type="EMBL" id="AXB43649.1"/>
    </source>
</evidence>
<evidence type="ECO:0000259" key="6">
    <source>
        <dbReference type="PROSITE" id="PS51755"/>
    </source>
</evidence>
<dbReference type="InterPro" id="IPR001867">
    <property type="entry name" value="OmpR/PhoB-type_DNA-bd"/>
</dbReference>
<dbReference type="GO" id="GO:0006355">
    <property type="term" value="P:regulation of DNA-templated transcription"/>
    <property type="evidence" value="ECO:0007669"/>
    <property type="project" value="InterPro"/>
</dbReference>
<dbReference type="Proteomes" id="UP000250434">
    <property type="component" value="Chromosome"/>
</dbReference>
<feature type="domain" description="OmpR/PhoB-type" evidence="6">
    <location>
        <begin position="1"/>
        <end position="98"/>
    </location>
</feature>
<dbReference type="CDD" id="cd15831">
    <property type="entry name" value="BTAD"/>
    <property type="match status" value="1"/>
</dbReference>
<dbReference type="PRINTS" id="PR00364">
    <property type="entry name" value="DISEASERSIST"/>
</dbReference>
<accession>A0A344L6H5</accession>
<dbReference type="PANTHER" id="PTHR35807">
    <property type="entry name" value="TRANSCRIPTIONAL REGULATOR REDD-RELATED"/>
    <property type="match status" value="1"/>
</dbReference>
<keyword evidence="2" id="KW-0805">Transcription regulation</keyword>
<dbReference type="SUPFAM" id="SSF48452">
    <property type="entry name" value="TPR-like"/>
    <property type="match status" value="1"/>
</dbReference>
<dbReference type="RefSeq" id="WP_113692885.1">
    <property type="nucleotide sequence ID" value="NZ_CP015163.1"/>
</dbReference>
<dbReference type="Gene3D" id="1.10.10.10">
    <property type="entry name" value="Winged helix-like DNA-binding domain superfamily/Winged helix DNA-binding domain"/>
    <property type="match status" value="1"/>
</dbReference>
<organism evidence="7 8">
    <name type="scientific">Amycolatopsis albispora</name>
    <dbReference type="NCBI Taxonomy" id="1804986"/>
    <lineage>
        <taxon>Bacteria</taxon>
        <taxon>Bacillati</taxon>
        <taxon>Actinomycetota</taxon>
        <taxon>Actinomycetes</taxon>
        <taxon>Pseudonocardiales</taxon>
        <taxon>Pseudonocardiaceae</taxon>
        <taxon>Amycolatopsis</taxon>
    </lineage>
</organism>
<dbReference type="PANTHER" id="PTHR35807:SF1">
    <property type="entry name" value="TRANSCRIPTIONAL REGULATOR REDD"/>
    <property type="match status" value="1"/>
</dbReference>
<dbReference type="GO" id="GO:0000160">
    <property type="term" value="P:phosphorelay signal transduction system"/>
    <property type="evidence" value="ECO:0007669"/>
    <property type="project" value="InterPro"/>
</dbReference>
<dbReference type="PROSITE" id="PS51755">
    <property type="entry name" value="OMPR_PHOB"/>
    <property type="match status" value="1"/>
</dbReference>
<dbReference type="KEGG" id="aab:A4R43_14785"/>
<dbReference type="Pfam" id="PF00931">
    <property type="entry name" value="NB-ARC"/>
    <property type="match status" value="1"/>
</dbReference>
<reference evidence="7 8" key="1">
    <citation type="submission" date="2016-04" db="EMBL/GenBank/DDBJ databases">
        <title>Complete genome sequence and analysis of deep-sea sediment isolate, Amycolatopsis sp. WP1.</title>
        <authorList>
            <person name="Wang H."/>
            <person name="Chen S."/>
            <person name="Wu Q."/>
        </authorList>
    </citation>
    <scope>NUCLEOTIDE SEQUENCE [LARGE SCALE GENOMIC DNA]</scope>
    <source>
        <strain evidence="7 8">WP1</strain>
    </source>
</reference>
<name>A0A344L6H5_9PSEU</name>
<evidence type="ECO:0000256" key="1">
    <source>
        <dbReference type="ARBA" id="ARBA00005820"/>
    </source>
</evidence>
<comment type="similarity">
    <text evidence="1">Belongs to the AfsR/DnrI/RedD regulatory family.</text>
</comment>
<evidence type="ECO:0000256" key="3">
    <source>
        <dbReference type="ARBA" id="ARBA00023125"/>
    </source>
</evidence>
<dbReference type="InterPro" id="IPR011990">
    <property type="entry name" value="TPR-like_helical_dom_sf"/>
</dbReference>
<dbReference type="InterPro" id="IPR036388">
    <property type="entry name" value="WH-like_DNA-bd_sf"/>
</dbReference>
<evidence type="ECO:0000313" key="8">
    <source>
        <dbReference type="Proteomes" id="UP000250434"/>
    </source>
</evidence>
<dbReference type="InterPro" id="IPR002182">
    <property type="entry name" value="NB-ARC"/>
</dbReference>
<evidence type="ECO:0000256" key="5">
    <source>
        <dbReference type="PROSITE-ProRule" id="PRU01091"/>
    </source>
</evidence>
<dbReference type="AlphaFoldDB" id="A0A344L6H5"/>
<dbReference type="OrthoDB" id="5521887at2"/>
<keyword evidence="8" id="KW-1185">Reference proteome</keyword>
<dbReference type="SUPFAM" id="SSF52540">
    <property type="entry name" value="P-loop containing nucleoside triphosphate hydrolases"/>
    <property type="match status" value="1"/>
</dbReference>
<dbReference type="Pfam" id="PF03704">
    <property type="entry name" value="BTAD"/>
    <property type="match status" value="1"/>
</dbReference>
<evidence type="ECO:0000256" key="4">
    <source>
        <dbReference type="ARBA" id="ARBA00023163"/>
    </source>
</evidence>
<keyword evidence="4" id="KW-0804">Transcription</keyword>
<dbReference type="SMART" id="SM01043">
    <property type="entry name" value="BTAD"/>
    <property type="match status" value="1"/>
</dbReference>
<proteinExistence type="inferred from homology"/>
<protein>
    <recommendedName>
        <fullName evidence="6">OmpR/PhoB-type domain-containing protein</fullName>
    </recommendedName>
</protein>
<keyword evidence="3 5" id="KW-0238">DNA-binding</keyword>
<dbReference type="GO" id="GO:0043531">
    <property type="term" value="F:ADP binding"/>
    <property type="evidence" value="ECO:0007669"/>
    <property type="project" value="InterPro"/>
</dbReference>
<dbReference type="SMART" id="SM00862">
    <property type="entry name" value="Trans_reg_C"/>
    <property type="match status" value="1"/>
</dbReference>
<gene>
    <name evidence="7" type="ORF">A4R43_14785</name>
</gene>
<dbReference type="Gene3D" id="1.25.40.10">
    <property type="entry name" value="Tetratricopeptide repeat domain"/>
    <property type="match status" value="1"/>
</dbReference>
<dbReference type="SUPFAM" id="SSF46894">
    <property type="entry name" value="C-terminal effector domain of the bipartite response regulators"/>
    <property type="match status" value="1"/>
</dbReference>
<dbReference type="Pfam" id="PF00486">
    <property type="entry name" value="Trans_reg_C"/>
    <property type="match status" value="1"/>
</dbReference>
<feature type="DNA-binding region" description="OmpR/PhoB-type" evidence="5">
    <location>
        <begin position="1"/>
        <end position="98"/>
    </location>
</feature>
<dbReference type="InterPro" id="IPR016032">
    <property type="entry name" value="Sig_transdc_resp-reg_C-effctor"/>
</dbReference>
<dbReference type="InterPro" id="IPR051677">
    <property type="entry name" value="AfsR-DnrI-RedD_regulator"/>
</dbReference>
<dbReference type="GO" id="GO:0003677">
    <property type="term" value="F:DNA binding"/>
    <property type="evidence" value="ECO:0007669"/>
    <property type="project" value="UniProtKB-UniRule"/>
</dbReference>